<dbReference type="AlphaFoldDB" id="A0AAD6VP33"/>
<evidence type="ECO:0000313" key="2">
    <source>
        <dbReference type="EMBL" id="KAJ7218635.1"/>
    </source>
</evidence>
<feature type="region of interest" description="Disordered" evidence="1">
    <location>
        <begin position="243"/>
        <end position="262"/>
    </location>
</feature>
<name>A0AAD6VP33_9AGAR</name>
<keyword evidence="3" id="KW-1185">Reference proteome</keyword>
<dbReference type="Proteomes" id="UP001219525">
    <property type="component" value="Unassembled WGS sequence"/>
</dbReference>
<organism evidence="2 3">
    <name type="scientific">Mycena pura</name>
    <dbReference type="NCBI Taxonomy" id="153505"/>
    <lineage>
        <taxon>Eukaryota</taxon>
        <taxon>Fungi</taxon>
        <taxon>Dikarya</taxon>
        <taxon>Basidiomycota</taxon>
        <taxon>Agaricomycotina</taxon>
        <taxon>Agaricomycetes</taxon>
        <taxon>Agaricomycetidae</taxon>
        <taxon>Agaricales</taxon>
        <taxon>Marasmiineae</taxon>
        <taxon>Mycenaceae</taxon>
        <taxon>Mycena</taxon>
    </lineage>
</organism>
<gene>
    <name evidence="2" type="ORF">GGX14DRAFT_390402</name>
</gene>
<evidence type="ECO:0000313" key="3">
    <source>
        <dbReference type="Proteomes" id="UP001219525"/>
    </source>
</evidence>
<protein>
    <submittedName>
        <fullName evidence="2">Uncharacterized protein</fullName>
    </submittedName>
</protein>
<feature type="compositionally biased region" description="Basic and acidic residues" evidence="1">
    <location>
        <begin position="243"/>
        <end position="252"/>
    </location>
</feature>
<dbReference type="EMBL" id="JARJCW010000012">
    <property type="protein sequence ID" value="KAJ7218635.1"/>
    <property type="molecule type" value="Genomic_DNA"/>
</dbReference>
<comment type="caution">
    <text evidence="2">The sequence shown here is derived from an EMBL/GenBank/DDBJ whole genome shotgun (WGS) entry which is preliminary data.</text>
</comment>
<reference evidence="2" key="1">
    <citation type="submission" date="2023-03" db="EMBL/GenBank/DDBJ databases">
        <title>Massive genome expansion in bonnet fungi (Mycena s.s.) driven by repeated elements and novel gene families across ecological guilds.</title>
        <authorList>
            <consortium name="Lawrence Berkeley National Laboratory"/>
            <person name="Harder C.B."/>
            <person name="Miyauchi S."/>
            <person name="Viragh M."/>
            <person name="Kuo A."/>
            <person name="Thoen E."/>
            <person name="Andreopoulos B."/>
            <person name="Lu D."/>
            <person name="Skrede I."/>
            <person name="Drula E."/>
            <person name="Henrissat B."/>
            <person name="Morin E."/>
            <person name="Kohler A."/>
            <person name="Barry K."/>
            <person name="LaButti K."/>
            <person name="Morin E."/>
            <person name="Salamov A."/>
            <person name="Lipzen A."/>
            <person name="Mereny Z."/>
            <person name="Hegedus B."/>
            <person name="Baldrian P."/>
            <person name="Stursova M."/>
            <person name="Weitz H."/>
            <person name="Taylor A."/>
            <person name="Grigoriev I.V."/>
            <person name="Nagy L.G."/>
            <person name="Martin F."/>
            <person name="Kauserud H."/>
        </authorList>
    </citation>
    <scope>NUCLEOTIDE SEQUENCE</scope>
    <source>
        <strain evidence="2">9144</strain>
    </source>
</reference>
<evidence type="ECO:0000256" key="1">
    <source>
        <dbReference type="SAM" id="MobiDB-lite"/>
    </source>
</evidence>
<proteinExistence type="predicted"/>
<accession>A0AAD6VP33</accession>
<sequence>MSVSAVNCNQRNMITIILCPRFIDRPASGLMASDKSSLPKVHYELHVPCRGLETAISTIDPSRPSGMHHPRCEQVLYPRKSAVVPLRVQRQVAERRARDNPRGAGQGRGTPKQWVLIISFTGKANGSRAGRERGPLAGRACICKKIRARRARSFDVSFDAMMMSGDFTIRTREQNRPASGLMASDKSSLSKVHYKLHVPCRGLETAISTINPSRPSGMHHPRCEQVLYPRKSAVVPLRVQRQVAERRARDNPRGAGQGRGTPTQWVRMIASTGQTNGSRAGRECGPLAGLACICKKNRARRARSFDVSFDAMMMSAETLLYGQGNKSLRAEVGNVNGDPAYDSEL</sequence>